<evidence type="ECO:0000259" key="1">
    <source>
        <dbReference type="PROSITE" id="PS50943"/>
    </source>
</evidence>
<dbReference type="STRING" id="420953.SAMN05192543_106380"/>
<dbReference type="PROSITE" id="PS50943">
    <property type="entry name" value="HTH_CROC1"/>
    <property type="match status" value="1"/>
</dbReference>
<organism evidence="2 3">
    <name type="scientific">Paraburkholderia megapolitana</name>
    <dbReference type="NCBI Taxonomy" id="420953"/>
    <lineage>
        <taxon>Bacteria</taxon>
        <taxon>Pseudomonadati</taxon>
        <taxon>Pseudomonadota</taxon>
        <taxon>Betaproteobacteria</taxon>
        <taxon>Burkholderiales</taxon>
        <taxon>Burkholderiaceae</taxon>
        <taxon>Paraburkholderia</taxon>
    </lineage>
</organism>
<evidence type="ECO:0000313" key="3">
    <source>
        <dbReference type="Proteomes" id="UP000199548"/>
    </source>
</evidence>
<protein>
    <recommendedName>
        <fullName evidence="1">HTH cro/C1-type domain-containing protein</fullName>
    </recommendedName>
</protein>
<dbReference type="GO" id="GO:0003677">
    <property type="term" value="F:DNA binding"/>
    <property type="evidence" value="ECO:0007669"/>
    <property type="project" value="InterPro"/>
</dbReference>
<dbReference type="RefSeq" id="WP_211367816.1">
    <property type="nucleotide sequence ID" value="NZ_CP041743.1"/>
</dbReference>
<dbReference type="InterPro" id="IPR001387">
    <property type="entry name" value="Cro/C1-type_HTH"/>
</dbReference>
<dbReference type="InterPro" id="IPR010982">
    <property type="entry name" value="Lambda_DNA-bd_dom_sf"/>
</dbReference>
<accession>A0A1I3QIP0</accession>
<name>A0A1I3QIP0_9BURK</name>
<dbReference type="Proteomes" id="UP000199548">
    <property type="component" value="Unassembled WGS sequence"/>
</dbReference>
<proteinExistence type="predicted"/>
<feature type="domain" description="HTH cro/C1-type" evidence="1">
    <location>
        <begin position="38"/>
        <end position="81"/>
    </location>
</feature>
<gene>
    <name evidence="2" type="ORF">SAMN05192543_106380</name>
</gene>
<dbReference type="EMBL" id="FOQU01000006">
    <property type="protein sequence ID" value="SFJ33412.1"/>
    <property type="molecule type" value="Genomic_DNA"/>
</dbReference>
<reference evidence="2 3" key="1">
    <citation type="submission" date="2016-10" db="EMBL/GenBank/DDBJ databases">
        <authorList>
            <person name="de Groot N.N."/>
        </authorList>
    </citation>
    <scope>NUCLEOTIDE SEQUENCE [LARGE SCALE GENOMIC DNA]</scope>
    <source>
        <strain evidence="2 3">LMG 23650</strain>
    </source>
</reference>
<evidence type="ECO:0000313" key="2">
    <source>
        <dbReference type="EMBL" id="SFJ33412.1"/>
    </source>
</evidence>
<sequence>MKSQHVTDDSYNSTNSLPLLPADATFADRLRALIGDSSVSAFARKAGLGEGLIRRYLQGSEPGLGKAEQISRAANCSLEWLATGADFRHQNAEGVDMAALESAIRLASIVLGTPMIVQEGKAMKLVVATYQYLRATRRPDGSLEEQSSQAFAEYVAEMCGLRPAGSESGGRVNIV</sequence>
<dbReference type="AlphaFoldDB" id="A0A1I3QIP0"/>
<keyword evidence="3" id="KW-1185">Reference proteome</keyword>
<dbReference type="SUPFAM" id="SSF47413">
    <property type="entry name" value="lambda repressor-like DNA-binding domains"/>
    <property type="match status" value="1"/>
</dbReference>